<dbReference type="Proteomes" id="UP000009273">
    <property type="component" value="Segment"/>
</dbReference>
<dbReference type="GeneID" id="18563825"/>
<gene>
    <name evidence="1" type="primary">615</name>
    <name evidence="1" type="ORF">G_615</name>
</gene>
<evidence type="ECO:0000313" key="1">
    <source>
        <dbReference type="EMBL" id="AEO93860.1"/>
    </source>
</evidence>
<dbReference type="KEGG" id="vg:18563825"/>
<keyword evidence="2" id="KW-1185">Reference proteome</keyword>
<evidence type="ECO:0000313" key="2">
    <source>
        <dbReference type="Proteomes" id="UP000009273"/>
    </source>
</evidence>
<accession>G3MAZ5</accession>
<proteinExistence type="predicted"/>
<dbReference type="RefSeq" id="YP_009015907.1">
    <property type="nucleotide sequence ID" value="NC_023719.1"/>
</dbReference>
<reference evidence="1 2" key="1">
    <citation type="submission" date="2011-09" db="EMBL/GenBank/DDBJ databases">
        <authorList>
            <person name="Pope W.H."/>
            <person name="Pedulla M.L."/>
            <person name="Ford M.E."/>
            <person name="Peebles C.L."/>
            <person name="Hatfull G.H."/>
            <person name="Hendrix R.W."/>
        </authorList>
    </citation>
    <scope>NUCLEOTIDE SEQUENCE [LARGE SCALE GENOMIC DNA]</scope>
    <source>
        <strain evidence="1">G</strain>
    </source>
</reference>
<protein>
    <submittedName>
        <fullName evidence="1">Gp615</fullName>
    </submittedName>
</protein>
<dbReference type="EMBL" id="JN638751">
    <property type="protein sequence ID" value="AEO93860.1"/>
    <property type="molecule type" value="Genomic_DNA"/>
</dbReference>
<sequence>MEYLFGGEVSVKEVNGEEIVVCENFDTKEALEYMQEEMGEEEELNKILSNMEITYVEHPREEDGCPGVYMKLKGKYKGESFDLEINYDDHDEEAQEAQGFPYINAPQELKEDINKFMWGGDWTTALFWT</sequence>
<organism evidence="1 2">
    <name type="scientific">Bacillus phage G</name>
    <dbReference type="NCBI Taxonomy" id="2884420"/>
    <lineage>
        <taxon>Viruses</taxon>
        <taxon>Duplodnaviria</taxon>
        <taxon>Heunggongvirae</taxon>
        <taxon>Uroviricota</taxon>
        <taxon>Caudoviricetes</taxon>
        <taxon>Donellivirus</taxon>
        <taxon>Donellivirus gee</taxon>
    </lineage>
</organism>
<name>G3MAZ5_9CAUD</name>